<evidence type="ECO:0000259" key="2">
    <source>
        <dbReference type="Pfam" id="PF05922"/>
    </source>
</evidence>
<dbReference type="GO" id="GO:0004866">
    <property type="term" value="F:endopeptidase inhibitor activity"/>
    <property type="evidence" value="ECO:0007669"/>
    <property type="project" value="TreeGrafter"/>
</dbReference>
<dbReference type="SUPFAM" id="SSF54897">
    <property type="entry name" value="Protease propeptides/inhibitors"/>
    <property type="match status" value="1"/>
</dbReference>
<dbReference type="EMBL" id="LN483326">
    <property type="protein sequence ID" value="CDZ98320.1"/>
    <property type="molecule type" value="Genomic_DNA"/>
</dbReference>
<name>A0A0F7SIV6_PHARH</name>
<evidence type="ECO:0000313" key="3">
    <source>
        <dbReference type="EMBL" id="CDZ98320.1"/>
    </source>
</evidence>
<dbReference type="Pfam" id="PF05922">
    <property type="entry name" value="Inhibitor_I9"/>
    <property type="match status" value="1"/>
</dbReference>
<dbReference type="PANTHER" id="PTHR28288">
    <property type="entry name" value="PROTEASE B INHIBITOR 2"/>
    <property type="match status" value="1"/>
</dbReference>
<reference evidence="3" key="1">
    <citation type="submission" date="2014-08" db="EMBL/GenBank/DDBJ databases">
        <authorList>
            <person name="Sharma Rahul"/>
            <person name="Thines Marco"/>
        </authorList>
    </citation>
    <scope>NUCLEOTIDE SEQUENCE</scope>
</reference>
<dbReference type="InterPro" id="IPR010259">
    <property type="entry name" value="S8pro/Inhibitor_I9"/>
</dbReference>
<accession>A0A0F7SIV6</accession>
<sequence>MPAQNYIVTFKDSAKTEDIEAFYKDIEGQGSTVHKKKHDSSILKYASASLPENLASDLKSHDLIESIEEDQEVKVNPIPGN</sequence>
<dbReference type="PANTHER" id="PTHR28288:SF2">
    <property type="entry name" value="PROTEASE B INHIBITOR 2"/>
    <property type="match status" value="1"/>
</dbReference>
<dbReference type="AlphaFoldDB" id="A0A0F7SIV6"/>
<dbReference type="InterPro" id="IPR052471">
    <property type="entry name" value="PBI_I9"/>
</dbReference>
<dbReference type="InterPro" id="IPR037045">
    <property type="entry name" value="S8pro/Inhibitor_I9_sf"/>
</dbReference>
<proteinExistence type="inferred from homology"/>
<organism evidence="3">
    <name type="scientific">Phaffia rhodozyma</name>
    <name type="common">Yeast</name>
    <name type="synonym">Xanthophyllomyces dendrorhous</name>
    <dbReference type="NCBI Taxonomy" id="264483"/>
    <lineage>
        <taxon>Eukaryota</taxon>
        <taxon>Fungi</taxon>
        <taxon>Dikarya</taxon>
        <taxon>Basidiomycota</taxon>
        <taxon>Agaricomycotina</taxon>
        <taxon>Tremellomycetes</taxon>
        <taxon>Cystofilobasidiales</taxon>
        <taxon>Mrakiaceae</taxon>
        <taxon>Phaffia</taxon>
    </lineage>
</organism>
<dbReference type="Gene3D" id="3.30.70.80">
    <property type="entry name" value="Peptidase S8 propeptide/proteinase inhibitor I9"/>
    <property type="match status" value="1"/>
</dbReference>
<feature type="domain" description="Inhibitor I9" evidence="2">
    <location>
        <begin position="5"/>
        <end position="75"/>
    </location>
</feature>
<protein>
    <submittedName>
        <fullName evidence="3">Proteinase inhibitor, propeptide</fullName>
    </submittedName>
</protein>
<comment type="similarity">
    <text evidence="1">Belongs to the protease inhibitor I9 family.</text>
</comment>
<evidence type="ECO:0000256" key="1">
    <source>
        <dbReference type="ARBA" id="ARBA00038069"/>
    </source>
</evidence>
<dbReference type="GO" id="GO:0042144">
    <property type="term" value="P:vacuole fusion, non-autophagic"/>
    <property type="evidence" value="ECO:0007669"/>
    <property type="project" value="TreeGrafter"/>
</dbReference>